<dbReference type="GO" id="GO:0031533">
    <property type="term" value="C:mRNA capping enzyme complex"/>
    <property type="evidence" value="ECO:0007669"/>
    <property type="project" value="InterPro"/>
</dbReference>
<feature type="region of interest" description="Disordered" evidence="4">
    <location>
        <begin position="43"/>
        <end position="162"/>
    </location>
</feature>
<feature type="compositionally biased region" description="Gly residues" evidence="4">
    <location>
        <begin position="62"/>
        <end position="75"/>
    </location>
</feature>
<protein>
    <recommendedName>
        <fullName evidence="7">RNMT-activating mini protein</fullName>
    </recommendedName>
</protein>
<dbReference type="GO" id="GO:0003723">
    <property type="term" value="F:RNA binding"/>
    <property type="evidence" value="ECO:0007669"/>
    <property type="project" value="InterPro"/>
</dbReference>
<keyword evidence="6" id="KW-1185">Reference proteome</keyword>
<sequence length="162" mass="18396">MVDPKRHINILSPEEQAFMEECENEFTHRFTDLDEEFMAHCQRESKPPPVVHPWNSRRGGGHHGGGGGGARGGGNVEWRGERRFNDWDGRGGGRGGPFNNRDGRNRQNDRNYRHHGYRSGGGGGGGRDDGYQNHRNHSASRQDYRKPYARPGDRAYNQEAKR</sequence>
<proteinExistence type="inferred from homology"/>
<feature type="compositionally biased region" description="Basic and acidic residues" evidence="4">
    <location>
        <begin position="78"/>
        <end position="91"/>
    </location>
</feature>
<evidence type="ECO:0008006" key="7">
    <source>
        <dbReference type="Google" id="ProtNLM"/>
    </source>
</evidence>
<comment type="similarity">
    <text evidence="3">Belongs to the RAM family.</text>
</comment>
<dbReference type="InterPro" id="IPR028271">
    <property type="entry name" value="RAMAC"/>
</dbReference>
<dbReference type="PANTHER" id="PTHR48168">
    <property type="entry name" value="RNA GUANINE-7 METHYLTRANSFERASE-ACTIVATING SUBUNIT-LIKE (PSEUDOGENE)-RELATED"/>
    <property type="match status" value="1"/>
</dbReference>
<evidence type="ECO:0000256" key="2">
    <source>
        <dbReference type="ARBA" id="ARBA00023242"/>
    </source>
</evidence>
<evidence type="ECO:0000256" key="4">
    <source>
        <dbReference type="SAM" id="MobiDB-lite"/>
    </source>
</evidence>
<dbReference type="VEuPathDB" id="VectorBase:ASTEI20_034023"/>
<evidence type="ECO:0000313" key="5">
    <source>
        <dbReference type="EnsemblMetazoa" id="ASTEI00755-PA"/>
    </source>
</evidence>
<evidence type="ECO:0000256" key="3">
    <source>
        <dbReference type="ARBA" id="ARBA00034716"/>
    </source>
</evidence>
<dbReference type="EnsemblMetazoa" id="ASTEI00755-RA">
    <property type="protein sequence ID" value="ASTEI00755-PA"/>
    <property type="gene ID" value="ASTEI00755"/>
</dbReference>
<reference evidence="6" key="1">
    <citation type="journal article" date="2014" name="Genome Biol.">
        <title>Genome analysis of a major urban malaria vector mosquito, Anopheles stephensi.</title>
        <authorList>
            <person name="Jiang X."/>
            <person name="Peery A."/>
            <person name="Hall A.B."/>
            <person name="Sharma A."/>
            <person name="Chen X.G."/>
            <person name="Waterhouse R.M."/>
            <person name="Komissarov A."/>
            <person name="Riehle M.M."/>
            <person name="Shouche Y."/>
            <person name="Sharakhova M.V."/>
            <person name="Lawson D."/>
            <person name="Pakpour N."/>
            <person name="Arensburger P."/>
            <person name="Davidson V.L."/>
            <person name="Eiglmeier K."/>
            <person name="Emrich S."/>
            <person name="George P."/>
            <person name="Kennedy R.C."/>
            <person name="Mane S.P."/>
            <person name="Maslen G."/>
            <person name="Oringanje C."/>
            <person name="Qi Y."/>
            <person name="Settlage R."/>
            <person name="Tojo M."/>
            <person name="Tubio J.M."/>
            <person name="Unger M.F."/>
            <person name="Wang B."/>
            <person name="Vernick K.D."/>
            <person name="Ribeiro J.M."/>
            <person name="James A.A."/>
            <person name="Michel K."/>
            <person name="Riehle M.A."/>
            <person name="Luckhart S."/>
            <person name="Sharakhov I.V."/>
            <person name="Tu Z."/>
        </authorList>
    </citation>
    <scope>NUCLEOTIDE SEQUENCE [LARGE SCALE GENOMIC DNA]</scope>
    <source>
        <strain evidence="6">Indian</strain>
    </source>
</reference>
<reference evidence="5" key="2">
    <citation type="submission" date="2020-05" db="UniProtKB">
        <authorList>
            <consortium name="EnsemblMetazoa"/>
        </authorList>
    </citation>
    <scope>IDENTIFICATION</scope>
    <source>
        <strain evidence="5">Indian</strain>
    </source>
</reference>
<keyword evidence="2" id="KW-0539">Nucleus</keyword>
<dbReference type="AlphaFoldDB" id="A0A182XX19"/>
<dbReference type="VEuPathDB" id="VectorBase:ASTEI00755"/>
<accession>A0A182XX19</accession>
<dbReference type="PANTHER" id="PTHR48168:SF1">
    <property type="entry name" value="RNA GUANINE-N7 METHYLTRANSFERASE ACTIVATING SUBUNIT-RELATED"/>
    <property type="match status" value="1"/>
</dbReference>
<organism evidence="5 6">
    <name type="scientific">Anopheles stephensi</name>
    <name type="common">Indo-Pakistan malaria mosquito</name>
    <dbReference type="NCBI Taxonomy" id="30069"/>
    <lineage>
        <taxon>Eukaryota</taxon>
        <taxon>Metazoa</taxon>
        <taxon>Ecdysozoa</taxon>
        <taxon>Arthropoda</taxon>
        <taxon>Hexapoda</taxon>
        <taxon>Insecta</taxon>
        <taxon>Pterygota</taxon>
        <taxon>Neoptera</taxon>
        <taxon>Endopterygota</taxon>
        <taxon>Diptera</taxon>
        <taxon>Nematocera</taxon>
        <taxon>Culicoidea</taxon>
        <taxon>Culicidae</taxon>
        <taxon>Anophelinae</taxon>
        <taxon>Anopheles</taxon>
    </lineage>
</organism>
<dbReference type="GO" id="GO:0106005">
    <property type="term" value="P:RNA 5'-cap (guanine-N7)-methylation"/>
    <property type="evidence" value="ECO:0007669"/>
    <property type="project" value="InterPro"/>
</dbReference>
<evidence type="ECO:0000256" key="1">
    <source>
        <dbReference type="ARBA" id="ARBA00004123"/>
    </source>
</evidence>
<comment type="subcellular location">
    <subcellularLocation>
        <location evidence="1">Nucleus</location>
    </subcellularLocation>
</comment>
<evidence type="ECO:0000313" key="6">
    <source>
        <dbReference type="Proteomes" id="UP000076408"/>
    </source>
</evidence>
<dbReference type="OMA" id="MVDPNRK"/>
<feature type="compositionally biased region" description="Basic and acidic residues" evidence="4">
    <location>
        <begin position="101"/>
        <end position="111"/>
    </location>
</feature>
<dbReference type="Proteomes" id="UP000076408">
    <property type="component" value="Unassembled WGS sequence"/>
</dbReference>
<name>A0A182XX19_ANOST</name>
<dbReference type="STRING" id="30069.A0A182XX19"/>
<dbReference type="Pfam" id="PF15320">
    <property type="entry name" value="RAM"/>
    <property type="match status" value="1"/>
</dbReference>